<protein>
    <recommendedName>
        <fullName evidence="3">Response regulatory domain-containing protein</fullName>
    </recommendedName>
</protein>
<dbReference type="EMBL" id="VTOW01000001">
    <property type="protein sequence ID" value="NKE69920.1"/>
    <property type="molecule type" value="Genomic_DNA"/>
</dbReference>
<keyword evidence="2" id="KW-1185">Reference proteome</keyword>
<accession>A0A7X6DMI0</accession>
<reference evidence="1 2" key="1">
    <citation type="journal article" date="2020" name="Nature">
        <title>Bacterial chemolithoautotrophy via manganese oxidation.</title>
        <authorList>
            <person name="Yu H."/>
            <person name="Leadbetter J.R."/>
        </authorList>
    </citation>
    <scope>NUCLEOTIDE SEQUENCE [LARGE SCALE GENOMIC DNA]</scope>
    <source>
        <strain evidence="1 2">Mn-1</strain>
    </source>
</reference>
<dbReference type="Gene3D" id="3.40.50.2300">
    <property type="match status" value="1"/>
</dbReference>
<dbReference type="RefSeq" id="WP_168058201.1">
    <property type="nucleotide sequence ID" value="NZ_VTOW01000001.1"/>
</dbReference>
<dbReference type="Proteomes" id="UP000534783">
    <property type="component" value="Unassembled WGS sequence"/>
</dbReference>
<evidence type="ECO:0000313" key="2">
    <source>
        <dbReference type="Proteomes" id="UP000534783"/>
    </source>
</evidence>
<comment type="caution">
    <text evidence="1">The sequence shown here is derived from an EMBL/GenBank/DDBJ whole genome shotgun (WGS) entry which is preliminary data.</text>
</comment>
<dbReference type="InterPro" id="IPR011006">
    <property type="entry name" value="CheY-like_superfamily"/>
</dbReference>
<dbReference type="AlphaFoldDB" id="A0A7X6DMI0"/>
<proteinExistence type="predicted"/>
<gene>
    <name evidence="1" type="ORF">MNODULE_04070</name>
</gene>
<evidence type="ECO:0000313" key="1">
    <source>
        <dbReference type="EMBL" id="NKE69920.1"/>
    </source>
</evidence>
<organism evidence="1 2">
    <name type="scientific">Candidatus Manganitrophus noduliformans</name>
    <dbReference type="NCBI Taxonomy" id="2606439"/>
    <lineage>
        <taxon>Bacteria</taxon>
        <taxon>Pseudomonadati</taxon>
        <taxon>Nitrospirota</taxon>
        <taxon>Nitrospiria</taxon>
        <taxon>Candidatus Troglogloeales</taxon>
        <taxon>Candidatus Manganitrophaceae</taxon>
        <taxon>Candidatus Manganitrophus</taxon>
    </lineage>
</organism>
<evidence type="ECO:0008006" key="3">
    <source>
        <dbReference type="Google" id="ProtNLM"/>
    </source>
</evidence>
<name>A0A7X6DMI0_9BACT</name>
<dbReference type="SUPFAM" id="SSF52172">
    <property type="entry name" value="CheY-like"/>
    <property type="match status" value="1"/>
</dbReference>
<sequence length="132" mass="15266">MLFFESSPNLLPIKGELRKSGFLIFECRTPAEVRFAVAWFPINLILIDLLIPGEPSGYEVCRQLREERRIGSVPVFLFCDHPLPVQVTRSYCHELKAERLILPPLDPVYIARQIDLTLQRRDDPSHPPRSSR</sequence>